<dbReference type="PANTHER" id="PTHR36842:SF1">
    <property type="entry name" value="PROTEIN TOLB"/>
    <property type="match status" value="1"/>
</dbReference>
<dbReference type="InterPro" id="IPR013783">
    <property type="entry name" value="Ig-like_fold"/>
</dbReference>
<dbReference type="SUPFAM" id="SSF49299">
    <property type="entry name" value="PKD domain"/>
    <property type="match status" value="3"/>
</dbReference>
<dbReference type="Gene3D" id="2.60.40.10">
    <property type="entry name" value="Immunoglobulins"/>
    <property type="match status" value="3"/>
</dbReference>
<feature type="compositionally biased region" description="Low complexity" evidence="1">
    <location>
        <begin position="1116"/>
        <end position="1131"/>
    </location>
</feature>
<dbReference type="EMBL" id="FMZF01000002">
    <property type="protein sequence ID" value="SDC49405.1"/>
    <property type="molecule type" value="Genomic_DNA"/>
</dbReference>
<dbReference type="Proteomes" id="UP000199416">
    <property type="component" value="Unassembled WGS sequence"/>
</dbReference>
<dbReference type="InterPro" id="IPR035986">
    <property type="entry name" value="PKD_dom_sf"/>
</dbReference>
<feature type="domain" description="PKD" evidence="2">
    <location>
        <begin position="445"/>
        <end position="529"/>
    </location>
</feature>
<evidence type="ECO:0000259" key="2">
    <source>
        <dbReference type="PROSITE" id="PS50093"/>
    </source>
</evidence>
<dbReference type="PANTHER" id="PTHR36842">
    <property type="entry name" value="PROTEIN TOLB HOMOLOG"/>
    <property type="match status" value="1"/>
</dbReference>
<feature type="compositionally biased region" description="Polar residues" evidence="1">
    <location>
        <begin position="1089"/>
        <end position="1099"/>
    </location>
</feature>
<feature type="region of interest" description="Disordered" evidence="1">
    <location>
        <begin position="1116"/>
        <end position="1140"/>
    </location>
</feature>
<dbReference type="InterPro" id="IPR000601">
    <property type="entry name" value="PKD_dom"/>
</dbReference>
<evidence type="ECO:0000256" key="1">
    <source>
        <dbReference type="SAM" id="MobiDB-lite"/>
    </source>
</evidence>
<keyword evidence="4" id="KW-1185">Reference proteome</keyword>
<feature type="region of interest" description="Disordered" evidence="1">
    <location>
        <begin position="1071"/>
        <end position="1099"/>
    </location>
</feature>
<dbReference type="Pfam" id="PF18911">
    <property type="entry name" value="PKD_4"/>
    <property type="match status" value="3"/>
</dbReference>
<feature type="compositionally biased region" description="Polar residues" evidence="1">
    <location>
        <begin position="1071"/>
        <end position="1080"/>
    </location>
</feature>
<accession>A0A1G6M344</accession>
<gene>
    <name evidence="3" type="ORF">SAMN05660690_1647</name>
</gene>
<dbReference type="PROSITE" id="PS50093">
    <property type="entry name" value="PKD"/>
    <property type="match status" value="3"/>
</dbReference>
<reference evidence="4" key="1">
    <citation type="submission" date="2016-10" db="EMBL/GenBank/DDBJ databases">
        <authorList>
            <person name="Varghese N."/>
            <person name="Submissions S."/>
        </authorList>
    </citation>
    <scope>NUCLEOTIDE SEQUENCE [LARGE SCALE GENOMIC DNA]</scope>
    <source>
        <strain evidence="4">DSM 45421</strain>
    </source>
</reference>
<evidence type="ECO:0000313" key="4">
    <source>
        <dbReference type="Proteomes" id="UP000199416"/>
    </source>
</evidence>
<dbReference type="OrthoDB" id="9802683at2"/>
<name>A0A1G6M344_9ACTN</name>
<proteinExistence type="predicted"/>
<protein>
    <submittedName>
        <fullName evidence="3">PKD domain-containing protein</fullName>
    </submittedName>
</protein>
<dbReference type="CDD" id="cd00146">
    <property type="entry name" value="PKD"/>
    <property type="match status" value="3"/>
</dbReference>
<organism evidence="3 4">
    <name type="scientific">Geodermatophilus telluris</name>
    <dbReference type="NCBI Taxonomy" id="1190417"/>
    <lineage>
        <taxon>Bacteria</taxon>
        <taxon>Bacillati</taxon>
        <taxon>Actinomycetota</taxon>
        <taxon>Actinomycetes</taxon>
        <taxon>Geodermatophilales</taxon>
        <taxon>Geodermatophilaceae</taxon>
        <taxon>Geodermatophilus</taxon>
    </lineage>
</organism>
<dbReference type="RefSeq" id="WP_139173524.1">
    <property type="nucleotide sequence ID" value="NZ_FMZF01000002.1"/>
</dbReference>
<dbReference type="GO" id="GO:0005975">
    <property type="term" value="P:carbohydrate metabolic process"/>
    <property type="evidence" value="ECO:0007669"/>
    <property type="project" value="UniProtKB-ARBA"/>
</dbReference>
<dbReference type="InterPro" id="IPR022409">
    <property type="entry name" value="PKD/Chitinase_dom"/>
</dbReference>
<dbReference type="FunFam" id="2.60.40.10:FF:000270">
    <property type="entry name" value="Cell surface protein"/>
    <property type="match status" value="3"/>
</dbReference>
<feature type="domain" description="PKD" evidence="2">
    <location>
        <begin position="743"/>
        <end position="823"/>
    </location>
</feature>
<dbReference type="SMART" id="SM00089">
    <property type="entry name" value="PKD"/>
    <property type="match status" value="3"/>
</dbReference>
<evidence type="ECO:0000313" key="3">
    <source>
        <dbReference type="EMBL" id="SDC49405.1"/>
    </source>
</evidence>
<dbReference type="STRING" id="1190417.SAMN05660690_1647"/>
<feature type="domain" description="PKD" evidence="2">
    <location>
        <begin position="1051"/>
        <end position="1131"/>
    </location>
</feature>
<sequence>MRAVRSLVVVVLAALLAVGGLVVGPDRASAATGDVGYPGPSYAGASYVPTSDKPQSKLWFAQGSWWANMFHTESGTWHLFRLDRATQQWVDTGVQVDDRPNTLADVLWDGTRLYVASHVVSLSSDTSATPSLGNSPARLYRYSWSADRGYRLDAGFPVAITQYSSESLTIDKDSTGTLWATWTQVSAAAGGGYTSSVYVNSTTGSDSSWGTPFVVPVAGSAVSQDDVSSVVAFGRNRIGLLWSNQLDGTVYWAVHDDGTSRTSWRGSAAIRGNRQADDHLNIKAVQADTSGRVFAVVKTSLDGDPTAAPTDPQIRLLSFKPGTGAWSATTVGTLADCHTRPLLILDEEHQTVHVLATAPTSGGCPFAGAPGTIYDKTAPMADPVFAAGRGTPVIRDVASANMNDVTGTKQSVTAASGIVVLASQKATQRYWHADLAAVPAAPVAPVASFTTSTTSGSAPLPVQFTDTSTGTPTSWAWDLGDGTTATTRNPAHTYTAPGTYTVTLVATNATGSSTPATATVTVTAAATASGVVTAGASTTAAATTAAAEVTLPLPAGLTAGTVLVAQITADAAPTMAAVPTGWTPLLTRPLALGSGARVFAYHRVVGDPATEPATATWTLSAAQRWGGGMTAFTGADPETPFDTPLSTAVDTTYAATRLTVPGLTTVTDGALLVGGLGLDNLTAGVTPPAAWTEAWESTGGQVSELATRQTAAAGPTGDLTWTLGRATAAGGWVRALRPVPAPPTASFSTSVTEGPAPLAVQFTDTSTGGPTSWAWDLGDGTTATTREVAHTYTAPGTYTVRLTATNAVGESAPATATVTVTAPPPPPPAGISVGASTTATGATAGTAVTVPRPAGVAAGDVLVAQVTANGAPSVATVPAGWTPVLTAPVAVHSGARLFAYAHVVGDPAAEPASWTWQLSAAQKWNAGMTAFRGVDTTTPFDSPASTAVQTGYTSAALTVPGVTTTTAGALLVGGIGLDSSATAVTPPAGMTEAWESSGAQVAELAHRTTAAPGATGPATWTLGKGTASGGWLRALRPASGPATPPPGPVAPTASFTTSVTGGPAPLAVQFTDTSTGSPTSWAWDLGDGTTATTRNPAHTYTAPGTYTVRLTATNATGTSAPATATVTVTEPGTPPPAGGPVTPGPAVTAVSLTAVPDVTVPRPAGIADGDVLLVQVTADGGPTVSSAPAGWTPVLSAPVSIGGGARVFVYSHVVASAAAEPASYTWRLSAAQKWGAVVGSFRGVDRTTPLDTAPVTAVDRTFTATGLTLPGVSTVTPGALLVGGIGLDSSAAGIEPPSGWTELGESSGAQAAELAARATTGAGPSGSVTWRLPKATAVGGWLVALRPAA</sequence>